<proteinExistence type="predicted"/>
<dbReference type="Proteomes" id="UP000236454">
    <property type="component" value="Unassembled WGS sequence"/>
</dbReference>
<dbReference type="AlphaFoldDB" id="A0A1I7AK36"/>
<sequence>MKNLLFLCLTAFIINGCAKKIDDPLWLKVDKFQLNDNPFASNQGELTENITDAWVNMDGKILGVFSLPIKIPIIADEGEHNFIIIPGIKNNGISSTKSRFTLVEPYSIDLNLTKGDTASISPETQYYEDLTFWIEDFENINNLKLEESTASLASLETTNNPNIVAYGNYCGHIQLTDDDSLFYAYSTTPLTLPTNGRVVYMEVDFRTTHDLSTRFIQSKDGNTTDEAIATMAAQDNPKWTKIYFNLNELLSVYDNSDFYGVALRAIKNKVGDQDIYIDNIKVIY</sequence>
<dbReference type="STRING" id="477690.SAMN05216474_2169"/>
<dbReference type="OrthoDB" id="1491784at2"/>
<evidence type="ECO:0000313" key="1">
    <source>
        <dbReference type="EMBL" id="SFT75302.1"/>
    </source>
</evidence>
<reference evidence="1 2" key="1">
    <citation type="submission" date="2016-10" db="EMBL/GenBank/DDBJ databases">
        <authorList>
            <person name="de Groot N.N."/>
        </authorList>
    </citation>
    <scope>NUCLEOTIDE SEQUENCE [LARGE SCALE GENOMIC DNA]</scope>
    <source>
        <strain evidence="1 2">CGMCC 1.7005</strain>
    </source>
</reference>
<protein>
    <submittedName>
        <fullName evidence="1">Uncharacterized protein</fullName>
    </submittedName>
</protein>
<organism evidence="1 2">
    <name type="scientific">Lishizhenia tianjinensis</name>
    <dbReference type="NCBI Taxonomy" id="477690"/>
    <lineage>
        <taxon>Bacteria</taxon>
        <taxon>Pseudomonadati</taxon>
        <taxon>Bacteroidota</taxon>
        <taxon>Flavobacteriia</taxon>
        <taxon>Flavobacteriales</taxon>
        <taxon>Crocinitomicaceae</taxon>
        <taxon>Lishizhenia</taxon>
    </lineage>
</organism>
<evidence type="ECO:0000313" key="2">
    <source>
        <dbReference type="Proteomes" id="UP000236454"/>
    </source>
</evidence>
<name>A0A1I7AK36_9FLAO</name>
<gene>
    <name evidence="1" type="ORF">SAMN05216474_2169</name>
</gene>
<accession>A0A1I7AK36</accession>
<keyword evidence="2" id="KW-1185">Reference proteome</keyword>
<dbReference type="RefSeq" id="WP_090249323.1">
    <property type="nucleotide sequence ID" value="NZ_FPAS01000003.1"/>
</dbReference>
<dbReference type="EMBL" id="FPAS01000003">
    <property type="protein sequence ID" value="SFT75302.1"/>
    <property type="molecule type" value="Genomic_DNA"/>
</dbReference>